<name>A0A5K3EGR2_MESCO</name>
<reference evidence="2" key="1">
    <citation type="submission" date="2019-11" db="UniProtKB">
        <authorList>
            <consortium name="WormBaseParasite"/>
        </authorList>
    </citation>
    <scope>IDENTIFICATION</scope>
</reference>
<dbReference type="InterPro" id="IPR035940">
    <property type="entry name" value="CAP_sf"/>
</dbReference>
<sequence>MIKVICILILFSNVLAEAPSEQEKKDIMELHAEIREQIDPPASNMLMLSYSSELEKLADALAATCKPISPDSERQPEYKGVGHVYLPGEVNKLSSFSVFSDIKKTKSLYDYNTDSCESLCGDYKQASDDLVISVQNALMIY</sequence>
<evidence type="ECO:0000313" key="2">
    <source>
        <dbReference type="WBParaSite" id="MCU_000169-RA"/>
    </source>
</evidence>
<accession>A0A5K3EGR2</accession>
<feature type="chain" id="PRO_5024354169" evidence="1">
    <location>
        <begin position="17"/>
        <end position="141"/>
    </location>
</feature>
<organism evidence="2">
    <name type="scientific">Mesocestoides corti</name>
    <name type="common">Flatworm</name>
    <dbReference type="NCBI Taxonomy" id="53468"/>
    <lineage>
        <taxon>Eukaryota</taxon>
        <taxon>Metazoa</taxon>
        <taxon>Spiralia</taxon>
        <taxon>Lophotrochozoa</taxon>
        <taxon>Platyhelminthes</taxon>
        <taxon>Cestoda</taxon>
        <taxon>Eucestoda</taxon>
        <taxon>Cyclophyllidea</taxon>
        <taxon>Mesocestoididae</taxon>
        <taxon>Mesocestoides</taxon>
    </lineage>
</organism>
<protein>
    <submittedName>
        <fullName evidence="2">SCP domain-containing protein</fullName>
    </submittedName>
</protein>
<proteinExistence type="predicted"/>
<dbReference type="Gene3D" id="3.40.33.10">
    <property type="entry name" value="CAP"/>
    <property type="match status" value="1"/>
</dbReference>
<keyword evidence="1" id="KW-0732">Signal</keyword>
<feature type="signal peptide" evidence="1">
    <location>
        <begin position="1"/>
        <end position="16"/>
    </location>
</feature>
<dbReference type="SUPFAM" id="SSF55797">
    <property type="entry name" value="PR-1-like"/>
    <property type="match status" value="1"/>
</dbReference>
<dbReference type="AlphaFoldDB" id="A0A5K3EGR2"/>
<evidence type="ECO:0000256" key="1">
    <source>
        <dbReference type="SAM" id="SignalP"/>
    </source>
</evidence>
<dbReference type="WBParaSite" id="MCU_000169-RA">
    <property type="protein sequence ID" value="MCU_000169-RA"/>
    <property type="gene ID" value="MCU_000169"/>
</dbReference>